<gene>
    <name evidence="1" type="primary">28958427</name>
</gene>
<protein>
    <submittedName>
        <fullName evidence="1">Uncharacterized protein</fullName>
    </submittedName>
</protein>
<dbReference type="Proteomes" id="UP000002489">
    <property type="component" value="Unassembled WGS sequence"/>
</dbReference>
<name>A0A0C4DJN7_FUSOF</name>
<reference evidence="1" key="2">
    <citation type="submission" date="2025-08" db="UniProtKB">
        <authorList>
            <consortium name="EnsemblFungi"/>
        </authorList>
    </citation>
    <scope>IDENTIFICATION</scope>
    <source>
        <strain evidence="1">4287 / CBS 123668 / FGSC 9935 / NRRL 34936</strain>
    </source>
</reference>
<accession>A0A0C4DJN7</accession>
<dbReference type="AlphaFoldDB" id="A0A0C4DJN7"/>
<evidence type="ECO:0000313" key="2">
    <source>
        <dbReference type="Proteomes" id="UP000002489"/>
    </source>
</evidence>
<dbReference type="EnsemblFungi" id="FOXG_17690T0">
    <property type="protein sequence ID" value="FOXG_17690P0"/>
    <property type="gene ID" value="FOXG_17690"/>
</dbReference>
<dbReference type="VEuPathDB" id="FungiDB:FOXG_17690"/>
<proteinExistence type="predicted"/>
<evidence type="ECO:0000313" key="1">
    <source>
        <dbReference type="EnsemblFungi" id="FOXG_17690P0"/>
    </source>
</evidence>
<dbReference type="STRING" id="426428.A0A0C4DJN7"/>
<sequence>MDTGVSTQFDRVVFQATREIFVGEKSKTRKVKGVKRCISEHPGDRSSVLQLVTQHGAGTVHQSISRLLSDKVYESNLIASQRFPDLLESSVAQSEARTLLEEQATRTEQPALEGILQTYGDDSQENSEWTEATTVLNGK</sequence>
<reference evidence="2" key="1">
    <citation type="journal article" date="2012" name="Mol. Plant Microbe Interact.">
        <title>A highly conserved effector in Fusarium oxysporum is required for full virulence on Arabidopsis.</title>
        <authorList>
            <person name="Thatcher L.F."/>
            <person name="Gardiner D.M."/>
            <person name="Kazan K."/>
            <person name="Manners J."/>
        </authorList>
    </citation>
    <scope>NUCLEOTIDE SEQUENCE [LARGE SCALE GENOMIC DNA]</scope>
    <source>
        <strain evidence="2">Fo5176</strain>
    </source>
</reference>
<organism evidence="1 2">
    <name type="scientific">Fusarium oxysporum (strain Fo5176)</name>
    <name type="common">Fusarium vascular wilt</name>
    <dbReference type="NCBI Taxonomy" id="660025"/>
    <lineage>
        <taxon>Eukaryota</taxon>
        <taxon>Fungi</taxon>
        <taxon>Dikarya</taxon>
        <taxon>Ascomycota</taxon>
        <taxon>Pezizomycotina</taxon>
        <taxon>Sordariomycetes</taxon>
        <taxon>Hypocreomycetidae</taxon>
        <taxon>Hypocreales</taxon>
        <taxon>Nectriaceae</taxon>
        <taxon>Fusarium</taxon>
        <taxon>Fusarium oxysporum species complex</taxon>
    </lineage>
</organism>